<proteinExistence type="predicted"/>
<gene>
    <name evidence="1" type="ORF">LCGC14_2168640</name>
</gene>
<name>A0A0F9G3D1_9ZZZZ</name>
<dbReference type="AlphaFoldDB" id="A0A0F9G3D1"/>
<protein>
    <submittedName>
        <fullName evidence="1">Uncharacterized protein</fullName>
    </submittedName>
</protein>
<comment type="caution">
    <text evidence="1">The sequence shown here is derived from an EMBL/GenBank/DDBJ whole genome shotgun (WGS) entry which is preliminary data.</text>
</comment>
<organism evidence="1">
    <name type="scientific">marine sediment metagenome</name>
    <dbReference type="NCBI Taxonomy" id="412755"/>
    <lineage>
        <taxon>unclassified sequences</taxon>
        <taxon>metagenomes</taxon>
        <taxon>ecological metagenomes</taxon>
    </lineage>
</organism>
<accession>A0A0F9G3D1</accession>
<reference evidence="1" key="1">
    <citation type="journal article" date="2015" name="Nature">
        <title>Complex archaea that bridge the gap between prokaryotes and eukaryotes.</title>
        <authorList>
            <person name="Spang A."/>
            <person name="Saw J.H."/>
            <person name="Jorgensen S.L."/>
            <person name="Zaremba-Niedzwiedzka K."/>
            <person name="Martijn J."/>
            <person name="Lind A.E."/>
            <person name="van Eijk R."/>
            <person name="Schleper C."/>
            <person name="Guy L."/>
            <person name="Ettema T.J."/>
        </authorList>
    </citation>
    <scope>NUCLEOTIDE SEQUENCE</scope>
</reference>
<dbReference type="EMBL" id="LAZR01027954">
    <property type="protein sequence ID" value="KKL64080.1"/>
    <property type="molecule type" value="Genomic_DNA"/>
</dbReference>
<sequence>MGNTENDSGTGFRWSFLKAPIQWVIKKAGEDWIRGIIKEAVEEGKEGIISSSITVQRLQAYDEVYDNFSKSLSYAIGRYFEHRKEPNKYDEIHVMKKVNEIRQSILRFLKICGP</sequence>
<evidence type="ECO:0000313" key="1">
    <source>
        <dbReference type="EMBL" id="KKL64080.1"/>
    </source>
</evidence>
<feature type="non-terminal residue" evidence="1">
    <location>
        <position position="114"/>
    </location>
</feature>